<comment type="caution">
    <text evidence="2">The sequence shown here is derived from an EMBL/GenBank/DDBJ whole genome shotgun (WGS) entry which is preliminary data.</text>
</comment>
<feature type="region of interest" description="Disordered" evidence="1">
    <location>
        <begin position="83"/>
        <end position="131"/>
    </location>
</feature>
<evidence type="ECO:0000256" key="1">
    <source>
        <dbReference type="SAM" id="MobiDB-lite"/>
    </source>
</evidence>
<dbReference type="EMBL" id="JBBKAM010000002">
    <property type="protein sequence ID" value="MEJ8644570.1"/>
    <property type="molecule type" value="Genomic_DNA"/>
</dbReference>
<dbReference type="Proteomes" id="UP001382904">
    <property type="component" value="Unassembled WGS sequence"/>
</dbReference>
<evidence type="ECO:0000313" key="3">
    <source>
        <dbReference type="Proteomes" id="UP001382904"/>
    </source>
</evidence>
<keyword evidence="3" id="KW-1185">Reference proteome</keyword>
<accession>A0ABU8UA76</accession>
<sequence>MHTAGGDPVRTMLGRRLTQLLEDEPADVVERLGMLTADLTEELGAHDALTVRAAYHRAMRVRGRSGTELERILPRMVRVLGWSTGTRSPHAPPASARPRPSGPATAAATRRSCASSSGRRPGCSARTPSSP</sequence>
<gene>
    <name evidence="2" type="ORF">WKI68_31230</name>
</gene>
<organism evidence="2 3">
    <name type="scientific">Streptomyces caledonius</name>
    <dbReference type="NCBI Taxonomy" id="3134107"/>
    <lineage>
        <taxon>Bacteria</taxon>
        <taxon>Bacillati</taxon>
        <taxon>Actinomycetota</taxon>
        <taxon>Actinomycetes</taxon>
        <taxon>Kitasatosporales</taxon>
        <taxon>Streptomycetaceae</taxon>
        <taxon>Streptomyces</taxon>
    </lineage>
</organism>
<evidence type="ECO:0000313" key="2">
    <source>
        <dbReference type="EMBL" id="MEJ8644570.1"/>
    </source>
</evidence>
<feature type="compositionally biased region" description="Low complexity" evidence="1">
    <location>
        <begin position="86"/>
        <end position="131"/>
    </location>
</feature>
<proteinExistence type="predicted"/>
<reference evidence="2 3" key="1">
    <citation type="submission" date="2024-03" db="EMBL/GenBank/DDBJ databases">
        <title>Novel Streptomyces species of biotechnological and ecological value are a feature of Machair soil.</title>
        <authorList>
            <person name="Prole J.R."/>
            <person name="Goodfellow M."/>
            <person name="Allenby N."/>
            <person name="Ward A.C."/>
        </authorList>
    </citation>
    <scope>NUCLEOTIDE SEQUENCE [LARGE SCALE GENOMIC DNA]</scope>
    <source>
        <strain evidence="2 3">MS1.HAVA.3</strain>
    </source>
</reference>
<protein>
    <submittedName>
        <fullName evidence="2">Uncharacterized protein</fullName>
    </submittedName>
</protein>
<name>A0ABU8UA76_9ACTN</name>